<keyword evidence="5" id="KW-0676">Redox-active center</keyword>
<dbReference type="AlphaFoldDB" id="A0A8B5XRZ8"/>
<proteinExistence type="inferred from homology"/>
<evidence type="ECO:0000259" key="7">
    <source>
        <dbReference type="PROSITE" id="PS51352"/>
    </source>
</evidence>
<keyword evidence="6" id="KW-0472">Membrane</keyword>
<keyword evidence="4" id="KW-1015">Disulfide bond</keyword>
<evidence type="ECO:0000256" key="1">
    <source>
        <dbReference type="ARBA" id="ARBA00005791"/>
    </source>
</evidence>
<keyword evidence="6" id="KW-1133">Transmembrane helix</keyword>
<dbReference type="Pfam" id="PF13462">
    <property type="entry name" value="Thioredoxin_4"/>
    <property type="match status" value="1"/>
</dbReference>
<evidence type="ECO:0000256" key="3">
    <source>
        <dbReference type="ARBA" id="ARBA00023002"/>
    </source>
</evidence>
<name>A0A8B5XRZ8_9BACI</name>
<evidence type="ECO:0000256" key="2">
    <source>
        <dbReference type="ARBA" id="ARBA00022729"/>
    </source>
</evidence>
<sequence length="227" mass="25624">MTKSKKSPFKIAVILTVAVFVILAALVIINNMKSNSNIETTYDKQPPIEGQPTLGDSDAPITVVEFGDFKCPSCKAWGETIYPQLISDYVDTGKVKFSYINVLFHGDESKLGSLAAEAVYKQNPESYWIFHKELFKAQPSENHDGLWITNEKILEIAKTIPEIDVQQLQNDLENQTGLEEVNKDEKLVEEFKVQSTPSIMVNGTMLEDPFDYEKIKSLIDKELEESK</sequence>
<keyword evidence="2" id="KW-0732">Signal</keyword>
<gene>
    <name evidence="8" type="ORF">FQP34_22395</name>
</gene>
<feature type="transmembrane region" description="Helical" evidence="6">
    <location>
        <begin position="12"/>
        <end position="29"/>
    </location>
</feature>
<dbReference type="InterPro" id="IPR036249">
    <property type="entry name" value="Thioredoxin-like_sf"/>
</dbReference>
<dbReference type="GO" id="GO:0016491">
    <property type="term" value="F:oxidoreductase activity"/>
    <property type="evidence" value="ECO:0007669"/>
    <property type="project" value="UniProtKB-KW"/>
</dbReference>
<dbReference type="RefSeq" id="WP_144480450.1">
    <property type="nucleotide sequence ID" value="NZ_VNKI01000012.1"/>
</dbReference>
<dbReference type="PANTHER" id="PTHR13887">
    <property type="entry name" value="GLUTATHIONE S-TRANSFERASE KAPPA"/>
    <property type="match status" value="1"/>
</dbReference>
<dbReference type="EMBL" id="VNKI01000012">
    <property type="protein sequence ID" value="TVX77176.1"/>
    <property type="molecule type" value="Genomic_DNA"/>
</dbReference>
<organism evidence="8 9">
    <name type="scientific">Peribacillus simplex</name>
    <dbReference type="NCBI Taxonomy" id="1478"/>
    <lineage>
        <taxon>Bacteria</taxon>
        <taxon>Bacillati</taxon>
        <taxon>Bacillota</taxon>
        <taxon>Bacilli</taxon>
        <taxon>Bacillales</taxon>
        <taxon>Bacillaceae</taxon>
        <taxon>Peribacillus</taxon>
    </lineage>
</organism>
<dbReference type="SUPFAM" id="SSF52833">
    <property type="entry name" value="Thioredoxin-like"/>
    <property type="match status" value="1"/>
</dbReference>
<dbReference type="Gene3D" id="3.40.30.10">
    <property type="entry name" value="Glutaredoxin"/>
    <property type="match status" value="1"/>
</dbReference>
<keyword evidence="6" id="KW-0812">Transmembrane</keyword>
<dbReference type="Proteomes" id="UP000317770">
    <property type="component" value="Unassembled WGS sequence"/>
</dbReference>
<keyword evidence="3" id="KW-0560">Oxidoreductase</keyword>
<accession>A0A8B5XRZ8</accession>
<evidence type="ECO:0000313" key="8">
    <source>
        <dbReference type="EMBL" id="TVX77176.1"/>
    </source>
</evidence>
<dbReference type="PROSITE" id="PS51352">
    <property type="entry name" value="THIOREDOXIN_2"/>
    <property type="match status" value="1"/>
</dbReference>
<evidence type="ECO:0000256" key="5">
    <source>
        <dbReference type="ARBA" id="ARBA00023284"/>
    </source>
</evidence>
<comment type="similarity">
    <text evidence="1">Belongs to the thioredoxin family. DsbA subfamily.</text>
</comment>
<evidence type="ECO:0000256" key="4">
    <source>
        <dbReference type="ARBA" id="ARBA00023157"/>
    </source>
</evidence>
<dbReference type="InterPro" id="IPR013766">
    <property type="entry name" value="Thioredoxin_domain"/>
</dbReference>
<dbReference type="InterPro" id="IPR012336">
    <property type="entry name" value="Thioredoxin-like_fold"/>
</dbReference>
<protein>
    <submittedName>
        <fullName evidence="8">DsbA family protein</fullName>
    </submittedName>
</protein>
<comment type="caution">
    <text evidence="8">The sequence shown here is derived from an EMBL/GenBank/DDBJ whole genome shotgun (WGS) entry which is preliminary data.</text>
</comment>
<dbReference type="PANTHER" id="PTHR13887:SF14">
    <property type="entry name" value="DISULFIDE BOND FORMATION PROTEIN D"/>
    <property type="match status" value="1"/>
</dbReference>
<reference evidence="8 9" key="1">
    <citation type="submission" date="2019-07" db="EMBL/GenBank/DDBJ databases">
        <title>Genome assembly of Bacillus simplex strain GGC-P6A.</title>
        <authorList>
            <person name="Jennings M.E."/>
            <person name="Barton H.A."/>
        </authorList>
    </citation>
    <scope>NUCLEOTIDE SEQUENCE [LARGE SCALE GENOMIC DNA]</scope>
    <source>
        <strain evidence="8 9">GGC-P6A</strain>
    </source>
</reference>
<evidence type="ECO:0000256" key="6">
    <source>
        <dbReference type="SAM" id="Phobius"/>
    </source>
</evidence>
<evidence type="ECO:0000313" key="9">
    <source>
        <dbReference type="Proteomes" id="UP000317770"/>
    </source>
</evidence>
<feature type="domain" description="Thioredoxin" evidence="7">
    <location>
        <begin position="39"/>
        <end position="224"/>
    </location>
</feature>